<evidence type="ECO:0000313" key="3">
    <source>
        <dbReference type="EMBL" id="SJZ44672.1"/>
    </source>
</evidence>
<dbReference type="SUPFAM" id="SSF81606">
    <property type="entry name" value="PP2C-like"/>
    <property type="match status" value="1"/>
</dbReference>
<gene>
    <name evidence="3" type="ORF">SAMN02745973_00658</name>
</gene>
<dbReference type="InterPro" id="IPR036457">
    <property type="entry name" value="PPM-type-like_dom_sf"/>
</dbReference>
<dbReference type="InterPro" id="IPR001932">
    <property type="entry name" value="PPM-type_phosphatase-like_dom"/>
</dbReference>
<dbReference type="Pfam" id="PF07228">
    <property type="entry name" value="SpoIIE"/>
    <property type="match status" value="1"/>
</dbReference>
<sequence length="389" mass="43483">MEYFIDVGYDSINKYSEELCGDKVEVVQGKDSTIVVLADGLGSGVKANILSTLTASIACTMLKKGENIFEVVDTLSHTLPRCEIRQLAYSTFSILQIFQNGEAYIVEFDNPPLFYIHEGQIKEIQGNSIFIYDKKIKESRIHLEEGDMITIVSDGVIHAGIGGVLNLGWQWEQVSEFLLKVYYEEKKAKNISKRLIETCQNLYLNKPGDDTTAVTIKIRKAEWVSLFSGPPEDPTMDRNIVMNLMKAPGKKIVCGGTAGNIVARELGEELCIDLDSITPKIPPMGKIKGIDLVTEGVLTLCKTVEIIEDYFKNENSLKRYSFNKKDGAVCIARTLIEECTHLQIFTGNAINPAHQNPEFPSQLSIKRKVIQQLVKLLKKIGIKVIINYV</sequence>
<dbReference type="GO" id="GO:0016791">
    <property type="term" value="F:phosphatase activity"/>
    <property type="evidence" value="ECO:0007669"/>
    <property type="project" value="TreeGrafter"/>
</dbReference>
<reference evidence="3 4" key="1">
    <citation type="submission" date="2017-02" db="EMBL/GenBank/DDBJ databases">
        <authorList>
            <person name="Peterson S.W."/>
        </authorList>
    </citation>
    <scope>NUCLEOTIDE SEQUENCE [LARGE SCALE GENOMIC DNA]</scope>
    <source>
        <strain evidence="3 4">DSM 15102</strain>
    </source>
</reference>
<keyword evidence="4" id="KW-1185">Reference proteome</keyword>
<dbReference type="AlphaFoldDB" id="A0A1T4KQJ6"/>
<organism evidence="3 4">
    <name type="scientific">Garciella nitratireducens DSM 15102</name>
    <dbReference type="NCBI Taxonomy" id="1121911"/>
    <lineage>
        <taxon>Bacteria</taxon>
        <taxon>Bacillati</taxon>
        <taxon>Bacillota</taxon>
        <taxon>Clostridia</taxon>
        <taxon>Eubacteriales</taxon>
        <taxon>Eubacteriaceae</taxon>
        <taxon>Garciella</taxon>
    </lineage>
</organism>
<evidence type="ECO:0000313" key="4">
    <source>
        <dbReference type="Proteomes" id="UP000196365"/>
    </source>
</evidence>
<name>A0A1T4KQJ6_9FIRM</name>
<dbReference type="RefSeq" id="WP_087678082.1">
    <property type="nucleotide sequence ID" value="NZ_FUWV01000002.1"/>
</dbReference>
<dbReference type="Proteomes" id="UP000196365">
    <property type="component" value="Unassembled WGS sequence"/>
</dbReference>
<dbReference type="PANTHER" id="PTHR43156:SF2">
    <property type="entry name" value="STAGE II SPORULATION PROTEIN E"/>
    <property type="match status" value="1"/>
</dbReference>
<protein>
    <submittedName>
        <fullName evidence="3">Stage II sporulation protein E (SpoIIE)</fullName>
    </submittedName>
</protein>
<proteinExistence type="predicted"/>
<dbReference type="SMART" id="SM00331">
    <property type="entry name" value="PP2C_SIG"/>
    <property type="match status" value="1"/>
</dbReference>
<feature type="domain" description="PPM-type phosphatase" evidence="2">
    <location>
        <begin position="4"/>
        <end position="218"/>
    </location>
</feature>
<dbReference type="InterPro" id="IPR052016">
    <property type="entry name" value="Bact_Sigma-Reg"/>
</dbReference>
<dbReference type="OrthoDB" id="1090916at2"/>
<dbReference type="Gene3D" id="3.60.40.10">
    <property type="entry name" value="PPM-type phosphatase domain"/>
    <property type="match status" value="1"/>
</dbReference>
<evidence type="ECO:0000256" key="1">
    <source>
        <dbReference type="ARBA" id="ARBA00022801"/>
    </source>
</evidence>
<evidence type="ECO:0000259" key="2">
    <source>
        <dbReference type="SMART" id="SM00331"/>
    </source>
</evidence>
<keyword evidence="1" id="KW-0378">Hydrolase</keyword>
<dbReference type="EMBL" id="FUWV01000002">
    <property type="protein sequence ID" value="SJZ44672.1"/>
    <property type="molecule type" value="Genomic_DNA"/>
</dbReference>
<accession>A0A1T4KQJ6</accession>
<dbReference type="PANTHER" id="PTHR43156">
    <property type="entry name" value="STAGE II SPORULATION PROTEIN E-RELATED"/>
    <property type="match status" value="1"/>
</dbReference>